<dbReference type="Gene3D" id="2.60.260.20">
    <property type="entry name" value="Urease metallochaperone UreE, N-terminal domain"/>
    <property type="match status" value="2"/>
</dbReference>
<keyword evidence="4" id="KW-0862">Zinc</keyword>
<dbReference type="SUPFAM" id="SSF46565">
    <property type="entry name" value="Chaperone J-domain"/>
    <property type="match status" value="1"/>
</dbReference>
<evidence type="ECO:0000256" key="6">
    <source>
        <dbReference type="SAM" id="MobiDB-lite"/>
    </source>
</evidence>
<dbReference type="Proteomes" id="UP000597444">
    <property type="component" value="Unassembled WGS sequence"/>
</dbReference>
<feature type="domain" description="J" evidence="7">
    <location>
        <begin position="7"/>
        <end position="72"/>
    </location>
</feature>
<dbReference type="InterPro" id="IPR001623">
    <property type="entry name" value="DnaJ_domain"/>
</dbReference>
<feature type="region of interest" description="Disordered" evidence="6">
    <location>
        <begin position="80"/>
        <end position="100"/>
    </location>
</feature>
<dbReference type="PRINTS" id="PR00625">
    <property type="entry name" value="JDOMAIN"/>
</dbReference>
<dbReference type="PROSITE" id="PS50076">
    <property type="entry name" value="DNAJ_2"/>
    <property type="match status" value="1"/>
</dbReference>
<gene>
    <name evidence="8" type="ORF">KSF_046820</name>
</gene>
<evidence type="ECO:0000313" key="9">
    <source>
        <dbReference type="Proteomes" id="UP000597444"/>
    </source>
</evidence>
<comment type="caution">
    <text evidence="8">The sequence shown here is derived from an EMBL/GenBank/DDBJ whole genome shotgun (WGS) entry which is preliminary data.</text>
</comment>
<dbReference type="CDD" id="cd06257">
    <property type="entry name" value="DnaJ"/>
    <property type="match status" value="1"/>
</dbReference>
<keyword evidence="5" id="KW-0143">Chaperone</keyword>
<dbReference type="PROSITE" id="PS00636">
    <property type="entry name" value="DNAJ_1"/>
    <property type="match status" value="1"/>
</dbReference>
<dbReference type="AlphaFoldDB" id="A0A8J3IFU4"/>
<dbReference type="InterPro" id="IPR008971">
    <property type="entry name" value="HSP40/DnaJ_pept-bd"/>
</dbReference>
<evidence type="ECO:0000256" key="5">
    <source>
        <dbReference type="ARBA" id="ARBA00023186"/>
    </source>
</evidence>
<keyword evidence="9" id="KW-1185">Reference proteome</keyword>
<dbReference type="SMART" id="SM00271">
    <property type="entry name" value="DnaJ"/>
    <property type="match status" value="1"/>
</dbReference>
<organism evidence="8 9">
    <name type="scientific">Reticulibacter mediterranei</name>
    <dbReference type="NCBI Taxonomy" id="2778369"/>
    <lineage>
        <taxon>Bacteria</taxon>
        <taxon>Bacillati</taxon>
        <taxon>Chloroflexota</taxon>
        <taxon>Ktedonobacteria</taxon>
        <taxon>Ktedonobacterales</taxon>
        <taxon>Reticulibacteraceae</taxon>
        <taxon>Reticulibacter</taxon>
    </lineage>
</organism>
<evidence type="ECO:0000313" key="8">
    <source>
        <dbReference type="EMBL" id="GHO94634.1"/>
    </source>
</evidence>
<name>A0A8J3IFU4_9CHLR</name>
<evidence type="ECO:0000256" key="2">
    <source>
        <dbReference type="ARBA" id="ARBA00022737"/>
    </source>
</evidence>
<reference evidence="8" key="1">
    <citation type="submission" date="2020-10" db="EMBL/GenBank/DDBJ databases">
        <title>Taxonomic study of unclassified bacteria belonging to the class Ktedonobacteria.</title>
        <authorList>
            <person name="Yabe S."/>
            <person name="Wang C.M."/>
            <person name="Zheng Y."/>
            <person name="Sakai Y."/>
            <person name="Cavaletti L."/>
            <person name="Monciardini P."/>
            <person name="Donadio S."/>
        </authorList>
    </citation>
    <scope>NUCLEOTIDE SEQUENCE</scope>
    <source>
        <strain evidence="8">ID150040</strain>
    </source>
</reference>
<dbReference type="GO" id="GO:0051082">
    <property type="term" value="F:unfolded protein binding"/>
    <property type="evidence" value="ECO:0007669"/>
    <property type="project" value="InterPro"/>
</dbReference>
<protein>
    <submittedName>
        <fullName evidence="8">Molecular chaperone DnaJ</fullName>
    </submittedName>
</protein>
<keyword evidence="2" id="KW-0677">Repeat</keyword>
<sequence>MAVDYKDYYKILGVDKNASQKDIQKAYRKLARKYHPDVNPGDTTAEEKFKEINEANEVLSNPEKRKQYDELSSYYQQYGQWPGAAGPTGEATGRRTRASTMSEEDLQDLFGEASPFSDFFETFFGSNVSDRMRGRTRTTGRTRRETRTPVGQDVEADVDVTLAEAYRGATRLLELTEPDGKTRRLEVKIPAGVSDGARIRIAGQGLQGTGGRGNLYIRVHVMPDSRFTREGTTLRTRVDVPLVTAMLGGEVHVPTPDGRRLLLRIPPGTTNGRTFRLRGQGMPIPGKPERQGDLYAEANVVLPTHLNDEQRRLFEAFARSLDQSASAAREEERSSYG</sequence>
<dbReference type="InterPro" id="IPR036869">
    <property type="entry name" value="J_dom_sf"/>
</dbReference>
<evidence type="ECO:0000256" key="3">
    <source>
        <dbReference type="ARBA" id="ARBA00022771"/>
    </source>
</evidence>
<dbReference type="InterPro" id="IPR002939">
    <property type="entry name" value="DnaJ_C"/>
</dbReference>
<dbReference type="SUPFAM" id="SSF49493">
    <property type="entry name" value="HSP40/DnaJ peptide-binding domain"/>
    <property type="match status" value="2"/>
</dbReference>
<dbReference type="InterPro" id="IPR018253">
    <property type="entry name" value="DnaJ_domain_CS"/>
</dbReference>
<dbReference type="PANTHER" id="PTHR43096">
    <property type="entry name" value="DNAJ HOMOLOG 1, MITOCHONDRIAL-RELATED"/>
    <property type="match status" value="1"/>
</dbReference>
<dbReference type="EMBL" id="BNJK01000001">
    <property type="protein sequence ID" value="GHO94634.1"/>
    <property type="molecule type" value="Genomic_DNA"/>
</dbReference>
<keyword evidence="1" id="KW-0479">Metal-binding</keyword>
<keyword evidence="3" id="KW-0863">Zinc-finger</keyword>
<accession>A0A8J3IFU4</accession>
<feature type="region of interest" description="Disordered" evidence="6">
    <location>
        <begin position="131"/>
        <end position="150"/>
    </location>
</feature>
<dbReference type="GO" id="GO:0042026">
    <property type="term" value="P:protein refolding"/>
    <property type="evidence" value="ECO:0007669"/>
    <property type="project" value="TreeGrafter"/>
</dbReference>
<evidence type="ECO:0000256" key="4">
    <source>
        <dbReference type="ARBA" id="ARBA00022833"/>
    </source>
</evidence>
<dbReference type="PANTHER" id="PTHR43096:SF52">
    <property type="entry name" value="DNAJ HOMOLOG 1, MITOCHONDRIAL-RELATED"/>
    <property type="match status" value="1"/>
</dbReference>
<dbReference type="Pfam" id="PF00226">
    <property type="entry name" value="DnaJ"/>
    <property type="match status" value="1"/>
</dbReference>
<dbReference type="Pfam" id="PF01556">
    <property type="entry name" value="DnaJ_C"/>
    <property type="match status" value="1"/>
</dbReference>
<dbReference type="RefSeq" id="WP_220205348.1">
    <property type="nucleotide sequence ID" value="NZ_BNJK01000001.1"/>
</dbReference>
<evidence type="ECO:0000259" key="7">
    <source>
        <dbReference type="PROSITE" id="PS50076"/>
    </source>
</evidence>
<evidence type="ECO:0000256" key="1">
    <source>
        <dbReference type="ARBA" id="ARBA00022723"/>
    </source>
</evidence>
<dbReference type="GO" id="GO:0008270">
    <property type="term" value="F:zinc ion binding"/>
    <property type="evidence" value="ECO:0007669"/>
    <property type="project" value="UniProtKB-KW"/>
</dbReference>
<dbReference type="GO" id="GO:0005737">
    <property type="term" value="C:cytoplasm"/>
    <property type="evidence" value="ECO:0007669"/>
    <property type="project" value="TreeGrafter"/>
</dbReference>
<dbReference type="CDD" id="cd10747">
    <property type="entry name" value="DnaJ_C"/>
    <property type="match status" value="1"/>
</dbReference>
<dbReference type="Gene3D" id="1.10.287.110">
    <property type="entry name" value="DnaJ domain"/>
    <property type="match status" value="1"/>
</dbReference>
<proteinExistence type="predicted"/>
<dbReference type="FunFam" id="2.60.260.20:FF:000005">
    <property type="entry name" value="Chaperone protein dnaJ 1, mitochondrial"/>
    <property type="match status" value="1"/>
</dbReference>